<protein>
    <submittedName>
        <fullName evidence="2">Uncharacterized protein</fullName>
    </submittedName>
</protein>
<keyword evidence="3" id="KW-1185">Reference proteome</keyword>
<sequence length="147" mass="16722">WIDIMETSMEYSYQIIVDIQSNNRDMYSWVGDDIAIEKPDGKTYIICLGIKQEKDKLTANENGDIQVNLEDGSEEEGIYVIALPSNESTGFQVHDGEGNYDIIEESTQGFQSNEEEEEEEEEEYENVCIEIGPSEQGEPNSDTVYEN</sequence>
<accession>A0A7M5UQG3</accession>
<evidence type="ECO:0000313" key="3">
    <source>
        <dbReference type="Proteomes" id="UP000594262"/>
    </source>
</evidence>
<evidence type="ECO:0000256" key="1">
    <source>
        <dbReference type="SAM" id="MobiDB-lite"/>
    </source>
</evidence>
<proteinExistence type="predicted"/>
<reference evidence="2" key="1">
    <citation type="submission" date="2021-01" db="UniProtKB">
        <authorList>
            <consortium name="EnsemblMetazoa"/>
        </authorList>
    </citation>
    <scope>IDENTIFICATION</scope>
</reference>
<feature type="compositionally biased region" description="Acidic residues" evidence="1">
    <location>
        <begin position="113"/>
        <end position="125"/>
    </location>
</feature>
<feature type="region of interest" description="Disordered" evidence="1">
    <location>
        <begin position="107"/>
        <end position="147"/>
    </location>
</feature>
<organism evidence="2 3">
    <name type="scientific">Clytia hemisphaerica</name>
    <dbReference type="NCBI Taxonomy" id="252671"/>
    <lineage>
        <taxon>Eukaryota</taxon>
        <taxon>Metazoa</taxon>
        <taxon>Cnidaria</taxon>
        <taxon>Hydrozoa</taxon>
        <taxon>Hydroidolina</taxon>
        <taxon>Leptothecata</taxon>
        <taxon>Obeliida</taxon>
        <taxon>Clytiidae</taxon>
        <taxon>Clytia</taxon>
    </lineage>
</organism>
<dbReference type="AlphaFoldDB" id="A0A7M5UQG3"/>
<evidence type="ECO:0000313" key="2">
    <source>
        <dbReference type="EnsemblMetazoa" id="CLYHEMP002833.1"/>
    </source>
</evidence>
<dbReference type="Proteomes" id="UP000594262">
    <property type="component" value="Unplaced"/>
</dbReference>
<name>A0A7M5UQG3_9CNID</name>
<dbReference type="EnsemblMetazoa" id="CLYHEMT002833.1">
    <property type="protein sequence ID" value="CLYHEMP002833.1"/>
    <property type="gene ID" value="CLYHEMG002833"/>
</dbReference>
<feature type="compositionally biased region" description="Polar residues" evidence="1">
    <location>
        <begin position="137"/>
        <end position="147"/>
    </location>
</feature>